<dbReference type="GO" id="GO:0009051">
    <property type="term" value="P:pentose-phosphate shunt, oxidative branch"/>
    <property type="evidence" value="ECO:0007669"/>
    <property type="project" value="TreeGrafter"/>
</dbReference>
<evidence type="ECO:0000313" key="10">
    <source>
        <dbReference type="EMBL" id="ACM23596.1"/>
    </source>
</evidence>
<evidence type="ECO:0000256" key="5">
    <source>
        <dbReference type="ARBA" id="ARBA00023002"/>
    </source>
</evidence>
<dbReference type="Gene3D" id="3.30.360.10">
    <property type="entry name" value="Dihydrodipicolinate Reductase, domain 2"/>
    <property type="match status" value="1"/>
</dbReference>
<dbReference type="EC" id="1.1.1.49" evidence="7"/>
<dbReference type="STRING" id="309803.CTN_1420"/>
<dbReference type="Pfam" id="PF00479">
    <property type="entry name" value="G6PD_N"/>
    <property type="match status" value="1"/>
</dbReference>
<dbReference type="KEGG" id="tna:CTN_1420"/>
<dbReference type="PROSITE" id="PS00069">
    <property type="entry name" value="G6P_DEHYDROGENASE"/>
    <property type="match status" value="1"/>
</dbReference>
<reference evidence="10 11" key="1">
    <citation type="journal article" date="2009" name="Biosci. Biotechnol. Biochem.">
        <title>WeGAS: a web-based microbial genome annotation system.</title>
        <authorList>
            <person name="Lee D."/>
            <person name="Seo H."/>
            <person name="Park C."/>
            <person name="Park K."/>
        </authorList>
    </citation>
    <scope>NUCLEOTIDE SEQUENCE [LARGE SCALE GENOMIC DNA]</scope>
    <source>
        <strain evidence="11">ATCC 49049 / DSM 4359 / NBRC 107923 / NS-E</strain>
    </source>
</reference>
<comment type="pathway">
    <text evidence="1 7">Carbohydrate degradation; pentose phosphate pathway; D-ribulose 5-phosphate from D-glucose 6-phosphate (oxidative stage): step 1/3.</text>
</comment>
<feature type="binding site" evidence="7">
    <location>
        <position position="224"/>
    </location>
    <ligand>
        <name>substrate</name>
    </ligand>
</feature>
<dbReference type="InterPro" id="IPR022674">
    <property type="entry name" value="G6P_DH_NAD-bd"/>
</dbReference>
<dbReference type="EMBL" id="CP000916">
    <property type="protein sequence ID" value="ACM23596.1"/>
    <property type="molecule type" value="Genomic_DNA"/>
</dbReference>
<evidence type="ECO:0000256" key="6">
    <source>
        <dbReference type="ARBA" id="ARBA00023277"/>
    </source>
</evidence>
<dbReference type="PIRSF" id="PIRSF000110">
    <property type="entry name" value="G6PD"/>
    <property type="match status" value="1"/>
</dbReference>
<keyword evidence="5 7" id="KW-0560">Oxidoreductase</keyword>
<keyword evidence="4 7" id="KW-0521">NADP</keyword>
<dbReference type="GO" id="GO:0005829">
    <property type="term" value="C:cytosol"/>
    <property type="evidence" value="ECO:0007669"/>
    <property type="project" value="TreeGrafter"/>
</dbReference>
<dbReference type="eggNOG" id="COG0364">
    <property type="taxonomic scope" value="Bacteria"/>
</dbReference>
<comment type="function">
    <text evidence="7">Catalyzes the oxidation of glucose 6-phosphate to 6-phosphogluconolactone.</text>
</comment>
<dbReference type="GO" id="GO:0006006">
    <property type="term" value="P:glucose metabolic process"/>
    <property type="evidence" value="ECO:0007669"/>
    <property type="project" value="UniProtKB-KW"/>
</dbReference>
<keyword evidence="3 7" id="KW-0313">Glucose metabolism</keyword>
<keyword evidence="11" id="KW-1185">Reference proteome</keyword>
<dbReference type="HAMAP" id="MF_00966">
    <property type="entry name" value="G6PD"/>
    <property type="match status" value="1"/>
</dbReference>
<feature type="domain" description="Glucose-6-phosphate dehydrogenase NAD-binding" evidence="8">
    <location>
        <begin position="31"/>
        <end position="195"/>
    </location>
</feature>
<dbReference type="HOGENOM" id="CLU_013524_5_1_0"/>
<dbReference type="InterPro" id="IPR001282">
    <property type="entry name" value="G6P_DH"/>
</dbReference>
<dbReference type="PANTHER" id="PTHR23429:SF0">
    <property type="entry name" value="GLUCOSE-6-PHOSPHATE 1-DEHYDROGENASE"/>
    <property type="match status" value="1"/>
</dbReference>
<dbReference type="Proteomes" id="UP000000445">
    <property type="component" value="Chromosome"/>
</dbReference>
<evidence type="ECO:0000256" key="2">
    <source>
        <dbReference type="ARBA" id="ARBA00009975"/>
    </source>
</evidence>
<dbReference type="Pfam" id="PF02781">
    <property type="entry name" value="G6PD_C"/>
    <property type="match status" value="1"/>
</dbReference>
<gene>
    <name evidence="7" type="primary">zwf</name>
    <name evidence="10" type="ordered locus">CTN_1420</name>
</gene>
<keyword evidence="6 7" id="KW-0119">Carbohydrate metabolism</keyword>
<sequence length="499" mass="58001">MRCRLGLKECPKNDAGILRCFPKIEQPFGMVIFGASGDLTKRKLVPALNRLFEAEILPERFFVLGAARTRMGDEEFRSRFNTQPDLLKRFSYTRVDYQNPDTFKSLKRVVDDLMKRFGVRNLIFYLSVPPDVYVPIIENLSKAGLNTETSRIVIEKPFGKDLKSARELEQVLQRSFGEHQIFRIDHYLGKETVQNILVFRFANFIFEEIWNNKFVDHVQITIAEGIGVEHRAGYFENTGLLRDIFQNHMLQILALITMEPPSSFNGESFRSERVKLLRSIRPFPVEDLENWIVRGQYGRGTVNGRVVPAYREEPGVSKNSSVETFVAMKLFIDNWRWSGVPFYLRAGKRLPKKVTEVAVVFKRIPHSIFPNVPSKDLEPNTIIFTIQPNEAISLEFQVKRPCPGMTPQLLSMDFRYEDYFGVKLPDAYERLLLDVILGDTTLFMRRDDLEVSWELLDPVLKAWESDPVRFEPHIYPSGTWGPKEADLLIERDGRRWRRP</sequence>
<comment type="similarity">
    <text evidence="2 7">Belongs to the glucose-6-phosphate dehydrogenase family.</text>
</comment>
<dbReference type="SMR" id="B9K9G3"/>
<organism evidence="10 11">
    <name type="scientific">Thermotoga neapolitana (strain ATCC 49049 / DSM 4359 / NBRC 107923 / NS-E)</name>
    <dbReference type="NCBI Taxonomy" id="309803"/>
    <lineage>
        <taxon>Bacteria</taxon>
        <taxon>Thermotogati</taxon>
        <taxon>Thermotogota</taxon>
        <taxon>Thermotogae</taxon>
        <taxon>Thermotogales</taxon>
        <taxon>Thermotogaceae</taxon>
        <taxon>Thermotoga</taxon>
    </lineage>
</organism>
<dbReference type="PANTHER" id="PTHR23429">
    <property type="entry name" value="GLUCOSE-6-PHOSPHATE 1-DEHYDROGENASE G6PD"/>
    <property type="match status" value="1"/>
</dbReference>
<dbReference type="InterPro" id="IPR019796">
    <property type="entry name" value="G6P_DH_AS"/>
</dbReference>
<dbReference type="NCBIfam" id="TIGR00871">
    <property type="entry name" value="zwf"/>
    <property type="match status" value="1"/>
</dbReference>
<feature type="binding site" evidence="7">
    <location>
        <position position="156"/>
    </location>
    <ligand>
        <name>NADP(+)</name>
        <dbReference type="ChEBI" id="CHEBI:58349"/>
    </ligand>
</feature>
<dbReference type="AlphaFoldDB" id="B9K9G3"/>
<comment type="catalytic activity">
    <reaction evidence="7">
        <text>D-glucose 6-phosphate + NADP(+) = 6-phospho-D-glucono-1,5-lactone + NADPH + H(+)</text>
        <dbReference type="Rhea" id="RHEA:15841"/>
        <dbReference type="ChEBI" id="CHEBI:15378"/>
        <dbReference type="ChEBI" id="CHEBI:57783"/>
        <dbReference type="ChEBI" id="CHEBI:57955"/>
        <dbReference type="ChEBI" id="CHEBI:58349"/>
        <dbReference type="ChEBI" id="CHEBI:61548"/>
        <dbReference type="EC" id="1.1.1.49"/>
    </reaction>
</comment>
<accession>B9K9G3</accession>
<dbReference type="SUPFAM" id="SSF51735">
    <property type="entry name" value="NAD(P)-binding Rossmann-fold domains"/>
    <property type="match status" value="1"/>
</dbReference>
<feature type="binding site" evidence="7">
    <location>
        <position position="348"/>
    </location>
    <ligand>
        <name>substrate</name>
    </ligand>
</feature>
<protein>
    <recommendedName>
        <fullName evidence="7">Glucose-6-phosphate 1-dehydrogenase</fullName>
        <shortName evidence="7">G6PD</shortName>
        <ecNumber evidence="7">1.1.1.49</ecNumber>
    </recommendedName>
</protein>
<evidence type="ECO:0000313" key="11">
    <source>
        <dbReference type="Proteomes" id="UP000000445"/>
    </source>
</evidence>
<dbReference type="GO" id="GO:0004345">
    <property type="term" value="F:glucose-6-phosphate dehydrogenase activity"/>
    <property type="evidence" value="ECO:0007669"/>
    <property type="project" value="UniProtKB-UniRule"/>
</dbReference>
<feature type="binding site" evidence="7">
    <location>
        <position position="190"/>
    </location>
    <ligand>
        <name>substrate</name>
    </ligand>
</feature>
<dbReference type="InterPro" id="IPR022675">
    <property type="entry name" value="G6P_DH_C"/>
</dbReference>
<dbReference type="RefSeq" id="WP_015919890.1">
    <property type="nucleotide sequence ID" value="NC_011978.1"/>
</dbReference>
<comment type="caution">
    <text evidence="7">Lacks conserved residue(s) required for the propagation of feature annotation.</text>
</comment>
<feature type="active site" description="Proton acceptor" evidence="7">
    <location>
        <position position="248"/>
    </location>
</feature>
<feature type="binding site" evidence="7">
    <location>
        <position position="353"/>
    </location>
    <ligand>
        <name>substrate</name>
    </ligand>
</feature>
<evidence type="ECO:0000259" key="9">
    <source>
        <dbReference type="Pfam" id="PF02781"/>
    </source>
</evidence>
<dbReference type="GO" id="GO:0050661">
    <property type="term" value="F:NADP binding"/>
    <property type="evidence" value="ECO:0007669"/>
    <property type="project" value="UniProtKB-UniRule"/>
</dbReference>
<evidence type="ECO:0000259" key="8">
    <source>
        <dbReference type="Pfam" id="PF00479"/>
    </source>
</evidence>
<name>B9K9G3_THENN</name>
<feature type="binding site" evidence="7">
    <location>
        <position position="68"/>
    </location>
    <ligand>
        <name>NADP(+)</name>
        <dbReference type="ChEBI" id="CHEBI:58349"/>
    </ligand>
</feature>
<dbReference type="Gene3D" id="3.40.50.720">
    <property type="entry name" value="NAD(P)-binding Rossmann-like Domain"/>
    <property type="match status" value="1"/>
</dbReference>
<evidence type="ECO:0000256" key="3">
    <source>
        <dbReference type="ARBA" id="ARBA00022526"/>
    </source>
</evidence>
<feature type="binding site" evidence="7">
    <location>
        <position position="186"/>
    </location>
    <ligand>
        <name>substrate</name>
    </ligand>
</feature>
<evidence type="ECO:0000256" key="4">
    <source>
        <dbReference type="ARBA" id="ARBA00022857"/>
    </source>
</evidence>
<evidence type="ECO:0000256" key="7">
    <source>
        <dbReference type="HAMAP-Rule" id="MF_00966"/>
    </source>
</evidence>
<dbReference type="SUPFAM" id="SSF55347">
    <property type="entry name" value="Glyceraldehyde-3-phosphate dehydrogenase-like, C-terminal domain"/>
    <property type="match status" value="1"/>
</dbReference>
<dbReference type="InterPro" id="IPR036291">
    <property type="entry name" value="NAD(P)-bd_dom_sf"/>
</dbReference>
<proteinExistence type="inferred from homology"/>
<dbReference type="PRINTS" id="PR00079">
    <property type="entry name" value="G6PDHDRGNASE"/>
</dbReference>
<feature type="domain" description="Glucose-6-phosphate dehydrogenase C-terminal" evidence="9">
    <location>
        <begin position="197"/>
        <end position="497"/>
    </location>
</feature>
<feature type="binding site" evidence="7">
    <location>
        <position position="243"/>
    </location>
    <ligand>
        <name>substrate</name>
    </ligand>
</feature>
<evidence type="ECO:0000256" key="1">
    <source>
        <dbReference type="ARBA" id="ARBA00004937"/>
    </source>
</evidence>
<feature type="binding site" evidence="7">
    <location>
        <begin position="34"/>
        <end position="41"/>
    </location>
    <ligand>
        <name>NADP(+)</name>
        <dbReference type="ChEBI" id="CHEBI:58349"/>
    </ligand>
</feature>
<dbReference type="UniPathway" id="UPA00115">
    <property type="reaction ID" value="UER00408"/>
</dbReference>